<sequence>MRTIICFLALFIIGLEQAPAQEIAVRVLDKITDEPVIRAHVMDEDGTVLTVTDIDGYFSINPDKHAHIQLTAVGYSALHVHLSTDTEVIYLNPAIFKDSKELMVVANKDGDNNVHAYHNQKASTEMAEFLDNIDGVSTNKRGAFGWEPVVRGQSDQRMNLVIDGMQVFKACVDKMDPITSYVETNNLSKLEIDKSGTGVAQNGTGNSTVNLVTQKAESNLFSMEVNATYRMPDQFRNFSITGNTSDASGRNAVRFSGSYKKAEDFTAGNRQTINNTQYEKLNLNLSYRHTFPSRHSIEAGYITDKAYDIGYPALLMDATKALADIGQIQFNFASSDRKYQIKSIQLYANSIRHTMDDYSRDVANRPVMRGMHMPMYGETTTFGARFNGSLPKNTQWYLNSYTSEAYGDMEMNSLDPGVQDMFIYNLDEVKTNEVNFGLRHRFELSNSLLFKLEENVRFKSLRTDSDNYGSFFEGLYDRDLTPRNKFLLSASGSLLWLMNNQWSISGNLVYSERMGNHMELFGHYIYNYVDGYFYDGNPWLKTERSINADVNTTWENERHSLSVTLFHKQYFNYIDGILADNVSTPAFQFKQYANVGDATISGFEIRSINKISHQISFDNRISYLYAQNQTLDEPLPLIPPLKGNNSVHFHHKQNMIMAEVEWAAAQNRIAETASNEDKTEAYAILNFTYERTWMNGSLSSILSINNLLDDYYHTHTSIGNVPEAGRNVMLSIRYQF</sequence>
<feature type="domain" description="TonB-dependent receptor-like beta-barrel" evidence="11">
    <location>
        <begin position="237"/>
        <end position="707"/>
    </location>
</feature>
<evidence type="ECO:0000256" key="5">
    <source>
        <dbReference type="ARBA" id="ARBA00022729"/>
    </source>
</evidence>
<reference evidence="13" key="1">
    <citation type="submission" date="2022-06" db="EMBL/GenBank/DDBJ databases">
        <title>Gracilimonas sp. CAU 1638 isolated from sea sediment.</title>
        <authorList>
            <person name="Kim W."/>
        </authorList>
    </citation>
    <scope>NUCLEOTIDE SEQUENCE</scope>
    <source>
        <strain evidence="13">CAU 1638</strain>
    </source>
</reference>
<protein>
    <submittedName>
        <fullName evidence="13">TonB-dependent receptor</fullName>
    </submittedName>
</protein>
<organism evidence="13 14">
    <name type="scientific">Gracilimonas sediminicola</name>
    <dbReference type="NCBI Taxonomy" id="2952158"/>
    <lineage>
        <taxon>Bacteria</taxon>
        <taxon>Pseudomonadati</taxon>
        <taxon>Balneolota</taxon>
        <taxon>Balneolia</taxon>
        <taxon>Balneolales</taxon>
        <taxon>Balneolaceae</taxon>
        <taxon>Gracilimonas</taxon>
    </lineage>
</organism>
<proteinExistence type="inferred from homology"/>
<evidence type="ECO:0000256" key="9">
    <source>
        <dbReference type="PROSITE-ProRule" id="PRU01360"/>
    </source>
</evidence>
<dbReference type="AlphaFoldDB" id="A0A9X2L0M5"/>
<evidence type="ECO:0000256" key="10">
    <source>
        <dbReference type="RuleBase" id="RU003357"/>
    </source>
</evidence>
<name>A0A9X2L0M5_9BACT</name>
<dbReference type="InterPro" id="IPR000531">
    <property type="entry name" value="Beta-barrel_TonB"/>
</dbReference>
<dbReference type="PANTHER" id="PTHR30069:SF49">
    <property type="entry name" value="OUTER MEMBRANE PROTEIN C"/>
    <property type="match status" value="1"/>
</dbReference>
<dbReference type="InterPro" id="IPR037066">
    <property type="entry name" value="Plug_dom_sf"/>
</dbReference>
<dbReference type="PROSITE" id="PS01156">
    <property type="entry name" value="TONB_DEPENDENT_REC_2"/>
    <property type="match status" value="1"/>
</dbReference>
<evidence type="ECO:0000256" key="7">
    <source>
        <dbReference type="ARBA" id="ARBA00023136"/>
    </source>
</evidence>
<evidence type="ECO:0000256" key="2">
    <source>
        <dbReference type="ARBA" id="ARBA00022448"/>
    </source>
</evidence>
<dbReference type="RefSeq" id="WP_255131900.1">
    <property type="nucleotide sequence ID" value="NZ_JANDBC010000001.1"/>
</dbReference>
<dbReference type="Gene3D" id="2.40.170.20">
    <property type="entry name" value="TonB-dependent receptor, beta-barrel domain"/>
    <property type="match status" value="1"/>
</dbReference>
<evidence type="ECO:0000313" key="14">
    <source>
        <dbReference type="Proteomes" id="UP001139125"/>
    </source>
</evidence>
<comment type="subcellular location">
    <subcellularLocation>
        <location evidence="1 9">Cell outer membrane</location>
        <topology evidence="1 9">Multi-pass membrane protein</topology>
    </subcellularLocation>
</comment>
<dbReference type="InterPro" id="IPR012910">
    <property type="entry name" value="Plug_dom"/>
</dbReference>
<comment type="caution">
    <text evidence="13">The sequence shown here is derived from an EMBL/GenBank/DDBJ whole genome shotgun (WGS) entry which is preliminary data.</text>
</comment>
<keyword evidence="2 9" id="KW-0813">Transport</keyword>
<dbReference type="Pfam" id="PF13715">
    <property type="entry name" value="CarbopepD_reg_2"/>
    <property type="match status" value="1"/>
</dbReference>
<dbReference type="PROSITE" id="PS52016">
    <property type="entry name" value="TONB_DEPENDENT_REC_3"/>
    <property type="match status" value="1"/>
</dbReference>
<evidence type="ECO:0000259" key="12">
    <source>
        <dbReference type="Pfam" id="PF07715"/>
    </source>
</evidence>
<evidence type="ECO:0000256" key="8">
    <source>
        <dbReference type="ARBA" id="ARBA00023237"/>
    </source>
</evidence>
<evidence type="ECO:0000256" key="1">
    <source>
        <dbReference type="ARBA" id="ARBA00004571"/>
    </source>
</evidence>
<keyword evidence="8 9" id="KW-0998">Cell outer membrane</keyword>
<evidence type="ECO:0000313" key="13">
    <source>
        <dbReference type="EMBL" id="MCP9290120.1"/>
    </source>
</evidence>
<dbReference type="SUPFAM" id="SSF56935">
    <property type="entry name" value="Porins"/>
    <property type="match status" value="1"/>
</dbReference>
<dbReference type="InterPro" id="IPR036942">
    <property type="entry name" value="Beta-barrel_TonB_sf"/>
</dbReference>
<dbReference type="InterPro" id="IPR010917">
    <property type="entry name" value="TonB_rcpt_CS"/>
</dbReference>
<keyword evidence="4 9" id="KW-0812">Transmembrane</keyword>
<feature type="domain" description="TonB-dependent receptor plug" evidence="12">
    <location>
        <begin position="120"/>
        <end position="206"/>
    </location>
</feature>
<evidence type="ECO:0000256" key="4">
    <source>
        <dbReference type="ARBA" id="ARBA00022692"/>
    </source>
</evidence>
<dbReference type="GO" id="GO:0009279">
    <property type="term" value="C:cell outer membrane"/>
    <property type="evidence" value="ECO:0007669"/>
    <property type="project" value="UniProtKB-SubCell"/>
</dbReference>
<keyword evidence="14" id="KW-1185">Reference proteome</keyword>
<accession>A0A9X2L0M5</accession>
<keyword evidence="5" id="KW-0732">Signal</keyword>
<comment type="similarity">
    <text evidence="9 10">Belongs to the TonB-dependent receptor family.</text>
</comment>
<dbReference type="SUPFAM" id="SSF49464">
    <property type="entry name" value="Carboxypeptidase regulatory domain-like"/>
    <property type="match status" value="1"/>
</dbReference>
<gene>
    <name evidence="13" type="ORF">NM125_00840</name>
</gene>
<dbReference type="PANTHER" id="PTHR30069">
    <property type="entry name" value="TONB-DEPENDENT OUTER MEMBRANE RECEPTOR"/>
    <property type="match status" value="1"/>
</dbReference>
<keyword evidence="6 10" id="KW-0798">TonB box</keyword>
<dbReference type="Proteomes" id="UP001139125">
    <property type="component" value="Unassembled WGS sequence"/>
</dbReference>
<dbReference type="Gene3D" id="2.170.130.10">
    <property type="entry name" value="TonB-dependent receptor, plug domain"/>
    <property type="match status" value="1"/>
</dbReference>
<evidence type="ECO:0000256" key="3">
    <source>
        <dbReference type="ARBA" id="ARBA00022452"/>
    </source>
</evidence>
<evidence type="ECO:0000256" key="6">
    <source>
        <dbReference type="ARBA" id="ARBA00023077"/>
    </source>
</evidence>
<dbReference type="GO" id="GO:0044718">
    <property type="term" value="P:siderophore transmembrane transport"/>
    <property type="evidence" value="ECO:0007669"/>
    <property type="project" value="TreeGrafter"/>
</dbReference>
<keyword evidence="7 9" id="KW-0472">Membrane</keyword>
<keyword evidence="13" id="KW-0675">Receptor</keyword>
<keyword evidence="3 9" id="KW-1134">Transmembrane beta strand</keyword>
<dbReference type="GO" id="GO:0015344">
    <property type="term" value="F:siderophore uptake transmembrane transporter activity"/>
    <property type="evidence" value="ECO:0007669"/>
    <property type="project" value="TreeGrafter"/>
</dbReference>
<dbReference type="Pfam" id="PF07715">
    <property type="entry name" value="Plug"/>
    <property type="match status" value="1"/>
</dbReference>
<dbReference type="InterPro" id="IPR008969">
    <property type="entry name" value="CarboxyPept-like_regulatory"/>
</dbReference>
<dbReference type="InterPro" id="IPR039426">
    <property type="entry name" value="TonB-dep_rcpt-like"/>
</dbReference>
<dbReference type="EMBL" id="JANDBC010000001">
    <property type="protein sequence ID" value="MCP9290120.1"/>
    <property type="molecule type" value="Genomic_DNA"/>
</dbReference>
<evidence type="ECO:0000259" key="11">
    <source>
        <dbReference type="Pfam" id="PF00593"/>
    </source>
</evidence>
<dbReference type="Pfam" id="PF00593">
    <property type="entry name" value="TonB_dep_Rec_b-barrel"/>
    <property type="match status" value="1"/>
</dbReference>